<dbReference type="Proteomes" id="UP000823521">
    <property type="component" value="Unassembled WGS sequence"/>
</dbReference>
<accession>A0ABS3VRG7</accession>
<proteinExistence type="predicted"/>
<dbReference type="InterPro" id="IPR027417">
    <property type="entry name" value="P-loop_NTPase"/>
</dbReference>
<feature type="non-terminal residue" evidence="2">
    <location>
        <position position="1"/>
    </location>
</feature>
<sequence>PRTADSGATPPRSDGGLPLAVPATPLVGRDADIADVTAKLRQPDCRLLTLTGTGGVGKTRLSIAVGTALADEYPDGVLFVPLAPVREAALVMPTLGQIAGVTSGEPDDEIAVLDHFRHRQQLIVLDNFEHLTDAAADIADLVATCPEVTVLVTSRAALRVRGETEYPVQPLVLPATGRDTTVDAVVAAPASALFVERARAVAPGFTLTPENAPAVATICTRLAGIPLALEIAATRLRFLAPAALLARLDDALAAVGARDLPERQRSMHSTLDWSYELLDDPEQRLFRRLAVFADGFTLDAAESVGGSGVLASLERLVEQSLVAVTFDRDGTPRYRMLEPVAQYARSRLAGADEAQAVGYAHACFFLSLAEQAAPQHQRADQLRSLARLEAEHANLVVAVRWALVNGHPGISGRLGWALWLYWWLRGHLMLGRRFMEATLGHDLPAPVRGRTLCVVAGMAFAQGDHEAAGRWWRQAHQQASAAGDQHLLAHTLAGTGLVDLATGDATAAADAFRRAIPLADSLGQDGDWIGSLVQVWLGTTVMIQGDPAGAVPHIERGLTAARARGDRLATYVALFNLSQARMAQGEYEQARGDLREGIRLSEEIQDLANLAYFLDALAVVEDSADEPARVPTLLGAAQALRETVGAKVYGYYQPDETLRDHAAQRARSVLGEDTYDDALDSGRALDLAGIVRYALHP</sequence>
<name>A0ABS3VRG7_MICEH</name>
<dbReference type="SUPFAM" id="SSF48452">
    <property type="entry name" value="TPR-like"/>
    <property type="match status" value="1"/>
</dbReference>
<dbReference type="EMBL" id="WVUH01000096">
    <property type="protein sequence ID" value="MBO4206988.1"/>
    <property type="molecule type" value="Genomic_DNA"/>
</dbReference>
<dbReference type="Gene3D" id="3.40.50.300">
    <property type="entry name" value="P-loop containing nucleotide triphosphate hydrolases"/>
    <property type="match status" value="1"/>
</dbReference>
<dbReference type="Pfam" id="PF13424">
    <property type="entry name" value="TPR_12"/>
    <property type="match status" value="1"/>
</dbReference>
<evidence type="ECO:0000313" key="2">
    <source>
        <dbReference type="EMBL" id="MBO4206988.1"/>
    </source>
</evidence>
<dbReference type="InterPro" id="IPR058852">
    <property type="entry name" value="HTH_77"/>
</dbReference>
<feature type="domain" description="Winged helix-turn-helix" evidence="1">
    <location>
        <begin position="278"/>
        <end position="349"/>
    </location>
</feature>
<dbReference type="SUPFAM" id="SSF52540">
    <property type="entry name" value="P-loop containing nucleoside triphosphate hydrolases"/>
    <property type="match status" value="1"/>
</dbReference>
<organism evidence="2 3">
    <name type="scientific">Micromonospora echinofusca</name>
    <dbReference type="NCBI Taxonomy" id="47858"/>
    <lineage>
        <taxon>Bacteria</taxon>
        <taxon>Bacillati</taxon>
        <taxon>Actinomycetota</taxon>
        <taxon>Actinomycetes</taxon>
        <taxon>Micromonosporales</taxon>
        <taxon>Micromonosporaceae</taxon>
        <taxon>Micromonospora</taxon>
    </lineage>
</organism>
<dbReference type="PRINTS" id="PR00364">
    <property type="entry name" value="DISEASERSIST"/>
</dbReference>
<dbReference type="RefSeq" id="WP_208813889.1">
    <property type="nucleotide sequence ID" value="NZ_WVUH01000096.1"/>
</dbReference>
<dbReference type="PANTHER" id="PTHR47691:SF3">
    <property type="entry name" value="HTH-TYPE TRANSCRIPTIONAL REGULATOR RV0890C-RELATED"/>
    <property type="match status" value="1"/>
</dbReference>
<reference evidence="2 3" key="1">
    <citation type="submission" date="2019-12" db="EMBL/GenBank/DDBJ databases">
        <title>Whole genome sequencing of endophytic Actinobacterium Micromonospora sp. MPMI6T.</title>
        <authorList>
            <person name="Evv R."/>
            <person name="Podile A.R."/>
        </authorList>
    </citation>
    <scope>NUCLEOTIDE SEQUENCE [LARGE SCALE GENOMIC DNA]</scope>
    <source>
        <strain evidence="2 3">MPMI6</strain>
    </source>
</reference>
<dbReference type="PANTHER" id="PTHR47691">
    <property type="entry name" value="REGULATOR-RELATED"/>
    <property type="match status" value="1"/>
</dbReference>
<comment type="caution">
    <text evidence="2">The sequence shown here is derived from an EMBL/GenBank/DDBJ whole genome shotgun (WGS) entry which is preliminary data.</text>
</comment>
<gene>
    <name evidence="2" type="ORF">GSF22_13370</name>
</gene>
<evidence type="ECO:0000259" key="1">
    <source>
        <dbReference type="Pfam" id="PF25872"/>
    </source>
</evidence>
<keyword evidence="3" id="KW-1185">Reference proteome</keyword>
<dbReference type="Pfam" id="PF25872">
    <property type="entry name" value="HTH_77"/>
    <property type="match status" value="1"/>
</dbReference>
<protein>
    <submittedName>
        <fullName evidence="2">Tetratricopeptide repeat protein</fullName>
    </submittedName>
</protein>
<dbReference type="Gene3D" id="1.25.40.10">
    <property type="entry name" value="Tetratricopeptide repeat domain"/>
    <property type="match status" value="1"/>
</dbReference>
<dbReference type="InterPro" id="IPR011990">
    <property type="entry name" value="TPR-like_helical_dom_sf"/>
</dbReference>
<evidence type="ECO:0000313" key="3">
    <source>
        <dbReference type="Proteomes" id="UP000823521"/>
    </source>
</evidence>